<evidence type="ECO:0000256" key="15">
    <source>
        <dbReference type="ARBA" id="ARBA00023242"/>
    </source>
</evidence>
<dbReference type="GO" id="GO:1990239">
    <property type="term" value="F:steroid hormone binding"/>
    <property type="evidence" value="ECO:0007669"/>
    <property type="project" value="UniProtKB-ARBA"/>
</dbReference>
<evidence type="ECO:0000259" key="19">
    <source>
        <dbReference type="PROSITE" id="PS51030"/>
    </source>
</evidence>
<evidence type="ECO:0000313" key="21">
    <source>
        <dbReference type="EMBL" id="KAJ8401794.1"/>
    </source>
</evidence>
<keyword evidence="9 18" id="KW-0862">Zinc</keyword>
<organism evidence="21 22">
    <name type="scientific">Aldrovandia affinis</name>
    <dbReference type="NCBI Taxonomy" id="143900"/>
    <lineage>
        <taxon>Eukaryota</taxon>
        <taxon>Metazoa</taxon>
        <taxon>Chordata</taxon>
        <taxon>Craniata</taxon>
        <taxon>Vertebrata</taxon>
        <taxon>Euteleostomi</taxon>
        <taxon>Actinopterygii</taxon>
        <taxon>Neopterygii</taxon>
        <taxon>Teleostei</taxon>
        <taxon>Notacanthiformes</taxon>
        <taxon>Halosauridae</taxon>
        <taxon>Aldrovandia</taxon>
    </lineage>
</organism>
<evidence type="ECO:0000256" key="6">
    <source>
        <dbReference type="ARBA" id="ARBA00022665"/>
    </source>
</evidence>
<reference evidence="21" key="1">
    <citation type="journal article" date="2023" name="Science">
        <title>Genome structures resolve the early diversification of teleost fishes.</title>
        <authorList>
            <person name="Parey E."/>
            <person name="Louis A."/>
            <person name="Montfort J."/>
            <person name="Bouchez O."/>
            <person name="Roques C."/>
            <person name="Iampietro C."/>
            <person name="Lluch J."/>
            <person name="Castinel A."/>
            <person name="Donnadieu C."/>
            <person name="Desvignes T."/>
            <person name="Floi Bucao C."/>
            <person name="Jouanno E."/>
            <person name="Wen M."/>
            <person name="Mejri S."/>
            <person name="Dirks R."/>
            <person name="Jansen H."/>
            <person name="Henkel C."/>
            <person name="Chen W.J."/>
            <person name="Zahm M."/>
            <person name="Cabau C."/>
            <person name="Klopp C."/>
            <person name="Thompson A.W."/>
            <person name="Robinson-Rechavi M."/>
            <person name="Braasch I."/>
            <person name="Lecointre G."/>
            <person name="Bobe J."/>
            <person name="Postlethwait J.H."/>
            <person name="Berthelot C."/>
            <person name="Roest Crollius H."/>
            <person name="Guiguen Y."/>
        </authorList>
    </citation>
    <scope>NUCLEOTIDE SEQUENCE</scope>
    <source>
        <strain evidence="21">NC1722</strain>
    </source>
</reference>
<comment type="subcellular location">
    <subcellularLocation>
        <location evidence="2">Cytoplasm</location>
    </subcellularLocation>
    <subcellularLocation>
        <location evidence="1 18">Nucleus</location>
    </subcellularLocation>
</comment>
<evidence type="ECO:0000256" key="3">
    <source>
        <dbReference type="ARBA" id="ARBA00005413"/>
    </source>
</evidence>
<dbReference type="SMART" id="SM00430">
    <property type="entry name" value="HOLI"/>
    <property type="match status" value="1"/>
</dbReference>
<keyword evidence="6" id="KW-0754">Steroid-binding</keyword>
<keyword evidence="15 18" id="KW-0539">Nucleus</keyword>
<keyword evidence="10 18" id="KW-0805">Transcription regulation</keyword>
<dbReference type="InterPro" id="IPR001723">
    <property type="entry name" value="Nuclear_hrmn_rcpt"/>
</dbReference>
<evidence type="ECO:0000256" key="4">
    <source>
        <dbReference type="ARBA" id="ARBA00016946"/>
    </source>
</evidence>
<dbReference type="GO" id="GO:0005634">
    <property type="term" value="C:nucleus"/>
    <property type="evidence" value="ECO:0007669"/>
    <property type="project" value="UniProtKB-SubCell"/>
</dbReference>
<dbReference type="InterPro" id="IPR035500">
    <property type="entry name" value="NHR-like_dom_sf"/>
</dbReference>
<comment type="caution">
    <text evidence="21">The sequence shown here is derived from an EMBL/GenBank/DDBJ whole genome shotgun (WGS) entry which is preliminary data.</text>
</comment>
<dbReference type="FunFam" id="3.30.50.10:FF:000024">
    <property type="entry name" value="Androgen receptor"/>
    <property type="match status" value="1"/>
</dbReference>
<feature type="domain" description="NR LBD" evidence="20">
    <location>
        <begin position="155"/>
        <end position="384"/>
    </location>
</feature>
<dbReference type="SMART" id="SM00399">
    <property type="entry name" value="ZnF_C4"/>
    <property type="match status" value="1"/>
</dbReference>
<dbReference type="Pfam" id="PF00105">
    <property type="entry name" value="zf-C4"/>
    <property type="match status" value="1"/>
</dbReference>
<accession>A0AAD7SFY9</accession>
<dbReference type="PRINTS" id="PR00398">
    <property type="entry name" value="STRDHORMONER"/>
</dbReference>
<evidence type="ECO:0000256" key="2">
    <source>
        <dbReference type="ARBA" id="ARBA00004496"/>
    </source>
</evidence>
<keyword evidence="7 18" id="KW-0479">Metal-binding</keyword>
<name>A0AAD7SFY9_9TELE</name>
<keyword evidence="14 18" id="KW-0675">Receptor</keyword>
<keyword evidence="13 18" id="KW-0804">Transcription</keyword>
<evidence type="ECO:0000256" key="11">
    <source>
        <dbReference type="ARBA" id="ARBA00023121"/>
    </source>
</evidence>
<evidence type="ECO:0000256" key="5">
    <source>
        <dbReference type="ARBA" id="ARBA00022490"/>
    </source>
</evidence>
<dbReference type="GO" id="GO:1990794">
    <property type="term" value="C:basolateral part of cell"/>
    <property type="evidence" value="ECO:0007669"/>
    <property type="project" value="UniProtKB-ARBA"/>
</dbReference>
<evidence type="ECO:0000256" key="17">
    <source>
        <dbReference type="ARBA" id="ARBA00031402"/>
    </source>
</evidence>
<dbReference type="SUPFAM" id="SSF48508">
    <property type="entry name" value="Nuclear receptor ligand-binding domain"/>
    <property type="match status" value="1"/>
</dbReference>
<dbReference type="AlphaFoldDB" id="A0AAD7SFY9"/>
<dbReference type="InterPro" id="IPR001628">
    <property type="entry name" value="Znf_hrmn_rcpt"/>
</dbReference>
<gene>
    <name evidence="21" type="ORF">AAFF_G00377650</name>
</gene>
<keyword evidence="8 18" id="KW-0863">Zinc-finger</keyword>
<evidence type="ECO:0000256" key="13">
    <source>
        <dbReference type="ARBA" id="ARBA00023163"/>
    </source>
</evidence>
<dbReference type="InterPro" id="IPR013088">
    <property type="entry name" value="Znf_NHR/GATA"/>
</dbReference>
<evidence type="ECO:0000256" key="18">
    <source>
        <dbReference type="RuleBase" id="RU004334"/>
    </source>
</evidence>
<dbReference type="PANTHER" id="PTHR48092">
    <property type="entry name" value="KNIRPS-RELATED PROTEIN-RELATED"/>
    <property type="match status" value="1"/>
</dbReference>
<dbReference type="PROSITE" id="PS51843">
    <property type="entry name" value="NR_LBD"/>
    <property type="match status" value="1"/>
</dbReference>
<dbReference type="Pfam" id="PF00104">
    <property type="entry name" value="Hormone_recep"/>
    <property type="match status" value="1"/>
</dbReference>
<dbReference type="GO" id="GO:0051414">
    <property type="term" value="P:response to cortisol"/>
    <property type="evidence" value="ECO:0007669"/>
    <property type="project" value="UniProtKB-ARBA"/>
</dbReference>
<dbReference type="SUPFAM" id="SSF57716">
    <property type="entry name" value="Glucocorticoid receptor-like (DNA-binding domain)"/>
    <property type="match status" value="1"/>
</dbReference>
<evidence type="ECO:0000256" key="10">
    <source>
        <dbReference type="ARBA" id="ARBA00023015"/>
    </source>
</evidence>
<evidence type="ECO:0000313" key="22">
    <source>
        <dbReference type="Proteomes" id="UP001221898"/>
    </source>
</evidence>
<evidence type="ECO:0000256" key="8">
    <source>
        <dbReference type="ARBA" id="ARBA00022771"/>
    </source>
</evidence>
<dbReference type="InterPro" id="IPR050200">
    <property type="entry name" value="Nuclear_hormone_rcpt_NR3"/>
</dbReference>
<keyword evidence="5" id="KW-0963">Cytoplasm</keyword>
<dbReference type="EMBL" id="JAINUG010000068">
    <property type="protein sequence ID" value="KAJ8401794.1"/>
    <property type="molecule type" value="Genomic_DNA"/>
</dbReference>
<dbReference type="Gene3D" id="1.10.565.10">
    <property type="entry name" value="Retinoid X Receptor"/>
    <property type="match status" value="1"/>
</dbReference>
<evidence type="ECO:0000259" key="20">
    <source>
        <dbReference type="PROSITE" id="PS51843"/>
    </source>
</evidence>
<evidence type="ECO:0000256" key="16">
    <source>
        <dbReference type="ARBA" id="ARBA00031165"/>
    </source>
</evidence>
<dbReference type="CDD" id="cd07173">
    <property type="entry name" value="NR_DBD_AR"/>
    <property type="match status" value="1"/>
</dbReference>
<evidence type="ECO:0000256" key="12">
    <source>
        <dbReference type="ARBA" id="ARBA00023125"/>
    </source>
</evidence>
<dbReference type="PRINTS" id="PR00047">
    <property type="entry name" value="STROIDFINGER"/>
</dbReference>
<protein>
    <recommendedName>
        <fullName evidence="4">Androgen receptor</fullName>
    </recommendedName>
    <alternativeName>
        <fullName evidence="17">Dihydrotestosterone receptor</fullName>
    </alternativeName>
    <alternativeName>
        <fullName evidence="16">Nuclear receptor subfamily 3 group C member 4</fullName>
    </alternativeName>
</protein>
<dbReference type="InterPro" id="IPR000536">
    <property type="entry name" value="Nucl_hrmn_rcpt_lig-bd"/>
</dbReference>
<dbReference type="PROSITE" id="PS00031">
    <property type="entry name" value="NUCLEAR_REC_DBD_1"/>
    <property type="match status" value="1"/>
</dbReference>
<evidence type="ECO:0000256" key="9">
    <source>
        <dbReference type="ARBA" id="ARBA00022833"/>
    </source>
</evidence>
<evidence type="ECO:0000256" key="1">
    <source>
        <dbReference type="ARBA" id="ARBA00004123"/>
    </source>
</evidence>
<keyword evidence="22" id="KW-1185">Reference proteome</keyword>
<keyword evidence="12 18" id="KW-0238">DNA-binding</keyword>
<keyword evidence="11" id="KW-0446">Lipid-binding</keyword>
<feature type="domain" description="Nuclear receptor" evidence="19">
    <location>
        <begin position="47"/>
        <end position="122"/>
    </location>
</feature>
<proteinExistence type="inferred from homology"/>
<evidence type="ECO:0000256" key="14">
    <source>
        <dbReference type="ARBA" id="ARBA00023170"/>
    </source>
</evidence>
<dbReference type="Gene3D" id="3.30.50.10">
    <property type="entry name" value="Erythroid Transcription Factor GATA-1, subunit A"/>
    <property type="match status" value="1"/>
</dbReference>
<dbReference type="GO" id="GO:0001046">
    <property type="term" value="F:core promoter sequence-specific DNA binding"/>
    <property type="evidence" value="ECO:0007669"/>
    <property type="project" value="UniProtKB-ARBA"/>
</dbReference>
<dbReference type="GO" id="GO:0031963">
    <property type="term" value="F:nuclear cortisol receptor activity"/>
    <property type="evidence" value="ECO:0007669"/>
    <property type="project" value="UniProtKB-ARBA"/>
</dbReference>
<dbReference type="GO" id="GO:0010628">
    <property type="term" value="P:positive regulation of gene expression"/>
    <property type="evidence" value="ECO:0007669"/>
    <property type="project" value="UniProtKB-ARBA"/>
</dbReference>
<comment type="similarity">
    <text evidence="3">Belongs to the nuclear hormone receptor family. NR3 subfamily.</text>
</comment>
<dbReference type="GO" id="GO:0008270">
    <property type="term" value="F:zinc ion binding"/>
    <property type="evidence" value="ECO:0007669"/>
    <property type="project" value="UniProtKB-KW"/>
</dbReference>
<dbReference type="Proteomes" id="UP001221898">
    <property type="component" value="Unassembled WGS sequence"/>
</dbReference>
<dbReference type="GO" id="GO:0005737">
    <property type="term" value="C:cytoplasm"/>
    <property type="evidence" value="ECO:0007669"/>
    <property type="project" value="UniProtKB-SubCell"/>
</dbReference>
<evidence type="ECO:0000256" key="7">
    <source>
        <dbReference type="ARBA" id="ARBA00022723"/>
    </source>
</evidence>
<sequence>MLGKMPYINSPCLKNELTDWLDVPYSDNRIGGGQEHVFPMEFFFPPQRTCLICSDEASGCHYGALTCGSCKVFFKRAAEGKQKYLCASRNDCTIDKLRRKNCPSCRLRKCFEAGMTLGARKLKKIGQLKPPEDLPTQGPTDAIQCISPKSGLSFSTQLVFLSILESIEPEVVNAGHDHSQIDSAATLLTSLNELGERQLVKVVKWAKGLPGFRNLHVDDQMTVIQHAWMGVMVFALGWRSYKNVNARMLYFAPDLVFNDRRMRVSSMYEHCIRMRHMSQEFVLLQVTHQEFLCMKALLLFSIIPVEGLKNQKYFDELRMTYINELERLINYSRKTNCAQRFFQLTRLMDSLQPVVKKLHQFTFDLFVQAQSLPTKVNFPEMISEIISVHVPRILAGMAKPILFHN</sequence>
<dbReference type="PROSITE" id="PS51030">
    <property type="entry name" value="NUCLEAR_REC_DBD_2"/>
    <property type="match status" value="1"/>
</dbReference>
<dbReference type="FunFam" id="1.10.565.10:FF:000004">
    <property type="entry name" value="Androgen receptor variant"/>
    <property type="match status" value="1"/>
</dbReference>